<proteinExistence type="predicted"/>
<evidence type="ECO:0000259" key="5">
    <source>
        <dbReference type="Pfam" id="PF08240"/>
    </source>
</evidence>
<keyword evidence="2" id="KW-0862">Zinc</keyword>
<dbReference type="EMBL" id="UINC01050155">
    <property type="protein sequence ID" value="SVB62785.1"/>
    <property type="molecule type" value="Genomic_DNA"/>
</dbReference>
<feature type="non-terminal residue" evidence="6">
    <location>
        <position position="285"/>
    </location>
</feature>
<dbReference type="InterPro" id="IPR011032">
    <property type="entry name" value="GroES-like_sf"/>
</dbReference>
<dbReference type="SUPFAM" id="SSF50129">
    <property type="entry name" value="GroES-like"/>
    <property type="match status" value="1"/>
</dbReference>
<keyword evidence="4" id="KW-0812">Transmembrane</keyword>
<name>A0A382FJF4_9ZZZZ</name>
<evidence type="ECO:0000256" key="1">
    <source>
        <dbReference type="ARBA" id="ARBA00022723"/>
    </source>
</evidence>
<keyword evidence="4" id="KW-0472">Membrane</keyword>
<dbReference type="GO" id="GO:0008270">
    <property type="term" value="F:zinc ion binding"/>
    <property type="evidence" value="ECO:0007669"/>
    <property type="project" value="InterPro"/>
</dbReference>
<dbReference type="SUPFAM" id="SSF51735">
    <property type="entry name" value="NAD(P)-binding Rossmann-fold domains"/>
    <property type="match status" value="1"/>
</dbReference>
<dbReference type="Pfam" id="PF08240">
    <property type="entry name" value="ADH_N"/>
    <property type="match status" value="1"/>
</dbReference>
<dbReference type="Gene3D" id="3.40.50.720">
    <property type="entry name" value="NAD(P)-binding Rossmann-like Domain"/>
    <property type="match status" value="1"/>
</dbReference>
<keyword evidence="3" id="KW-0560">Oxidoreductase</keyword>
<dbReference type="InterPro" id="IPR036291">
    <property type="entry name" value="NAD(P)-bd_dom_sf"/>
</dbReference>
<dbReference type="PANTHER" id="PTHR43401">
    <property type="entry name" value="L-THREONINE 3-DEHYDROGENASE"/>
    <property type="match status" value="1"/>
</dbReference>
<dbReference type="PANTHER" id="PTHR43401:SF2">
    <property type="entry name" value="L-THREONINE 3-DEHYDROGENASE"/>
    <property type="match status" value="1"/>
</dbReference>
<accession>A0A382FJF4</accession>
<dbReference type="AlphaFoldDB" id="A0A382FJF4"/>
<evidence type="ECO:0000256" key="3">
    <source>
        <dbReference type="ARBA" id="ARBA00023002"/>
    </source>
</evidence>
<dbReference type="Gene3D" id="3.90.180.10">
    <property type="entry name" value="Medium-chain alcohol dehydrogenases, catalytic domain"/>
    <property type="match status" value="1"/>
</dbReference>
<evidence type="ECO:0000313" key="6">
    <source>
        <dbReference type="EMBL" id="SVB62785.1"/>
    </source>
</evidence>
<reference evidence="6" key="1">
    <citation type="submission" date="2018-05" db="EMBL/GenBank/DDBJ databases">
        <authorList>
            <person name="Lanie J.A."/>
            <person name="Ng W.-L."/>
            <person name="Kazmierczak K.M."/>
            <person name="Andrzejewski T.M."/>
            <person name="Davidsen T.M."/>
            <person name="Wayne K.J."/>
            <person name="Tettelin H."/>
            <person name="Glass J.I."/>
            <person name="Rusch D."/>
            <person name="Podicherti R."/>
            <person name="Tsui H.-C.T."/>
            <person name="Winkler M.E."/>
        </authorList>
    </citation>
    <scope>NUCLEOTIDE SEQUENCE</scope>
</reference>
<dbReference type="PROSITE" id="PS00059">
    <property type="entry name" value="ADH_ZINC"/>
    <property type="match status" value="1"/>
</dbReference>
<protein>
    <recommendedName>
        <fullName evidence="5">Alcohol dehydrogenase-like N-terminal domain-containing protein</fullName>
    </recommendedName>
</protein>
<dbReference type="InterPro" id="IPR050129">
    <property type="entry name" value="Zn_alcohol_dh"/>
</dbReference>
<keyword evidence="1" id="KW-0479">Metal-binding</keyword>
<organism evidence="6">
    <name type="scientific">marine metagenome</name>
    <dbReference type="NCBI Taxonomy" id="408172"/>
    <lineage>
        <taxon>unclassified sequences</taxon>
        <taxon>metagenomes</taxon>
        <taxon>ecological metagenomes</taxon>
    </lineage>
</organism>
<sequence>MHTYKSAVLFNQNQDSELRLCEILDRKPLQDEVKVKMVTTGLCGKQVNEITGKLGEDKYLPHFIGHEGFGQVIATGSGVQKFQLGDYVILHWRPAIGTTIEGMKCKSIDGIEIGGGPVTTFSEITFVAENRCTKITPEPRLFNIYPLLGCALPTAYGAIIKEVSVNKGDNVLIIGAGGLGMALLFWCNILHIDSVCVADIHQGKKVQVEALGGKFLHVDELNKLDKKFSVIFETSGVTQNVVNAFELADKGARLSLIGQTRKGESVTFENFLKFYDGMSIISSQG</sequence>
<feature type="transmembrane region" description="Helical" evidence="4">
    <location>
        <begin position="171"/>
        <end position="192"/>
    </location>
</feature>
<dbReference type="GO" id="GO:0016491">
    <property type="term" value="F:oxidoreductase activity"/>
    <property type="evidence" value="ECO:0007669"/>
    <property type="project" value="UniProtKB-KW"/>
</dbReference>
<keyword evidence="4" id="KW-1133">Transmembrane helix</keyword>
<dbReference type="InterPro" id="IPR002328">
    <property type="entry name" value="ADH_Zn_CS"/>
</dbReference>
<evidence type="ECO:0000256" key="4">
    <source>
        <dbReference type="SAM" id="Phobius"/>
    </source>
</evidence>
<dbReference type="InterPro" id="IPR013154">
    <property type="entry name" value="ADH-like_N"/>
</dbReference>
<feature type="domain" description="Alcohol dehydrogenase-like N-terminal" evidence="5">
    <location>
        <begin position="30"/>
        <end position="135"/>
    </location>
</feature>
<gene>
    <name evidence="6" type="ORF">METZ01_LOCUS215639</name>
</gene>
<evidence type="ECO:0000256" key="2">
    <source>
        <dbReference type="ARBA" id="ARBA00022833"/>
    </source>
</evidence>
<feature type="transmembrane region" description="Helical" evidence="4">
    <location>
        <begin position="141"/>
        <end position="159"/>
    </location>
</feature>
<dbReference type="CDD" id="cd05188">
    <property type="entry name" value="MDR"/>
    <property type="match status" value="1"/>
</dbReference>